<reference evidence="1 2" key="1">
    <citation type="submission" date="2019-10" db="EMBL/GenBank/DDBJ databases">
        <authorList>
            <person name="Palmer J.M."/>
        </authorList>
    </citation>
    <scope>NUCLEOTIDE SEQUENCE [LARGE SCALE GENOMIC DNA]</scope>
    <source>
        <strain evidence="1 2">TWF718</strain>
    </source>
</reference>
<sequence>MSATAETFTNPTDGTADIRLDKIDSYEQYDVDWQLSDDWIEVDPDSDIYKQAAIRRYKIHEVDGHVYKYCIHFSNMKHHDYAFQDGTGVWHYCSTYRDDDHHIDHNNEQPNIVKVGWKP</sequence>
<organism evidence="1 2">
    <name type="scientific">Orbilia javanica</name>
    <dbReference type="NCBI Taxonomy" id="47235"/>
    <lineage>
        <taxon>Eukaryota</taxon>
        <taxon>Fungi</taxon>
        <taxon>Dikarya</taxon>
        <taxon>Ascomycota</taxon>
        <taxon>Pezizomycotina</taxon>
        <taxon>Orbiliomycetes</taxon>
        <taxon>Orbiliales</taxon>
        <taxon>Orbiliaceae</taxon>
        <taxon>Orbilia</taxon>
    </lineage>
</organism>
<comment type="caution">
    <text evidence="1">The sequence shown here is derived from an EMBL/GenBank/DDBJ whole genome shotgun (WGS) entry which is preliminary data.</text>
</comment>
<evidence type="ECO:0000313" key="2">
    <source>
        <dbReference type="Proteomes" id="UP001313282"/>
    </source>
</evidence>
<keyword evidence="2" id="KW-1185">Reference proteome</keyword>
<evidence type="ECO:0000313" key="1">
    <source>
        <dbReference type="EMBL" id="KAK6330548.1"/>
    </source>
</evidence>
<protein>
    <submittedName>
        <fullName evidence="1">Uncharacterized protein</fullName>
    </submittedName>
</protein>
<name>A0AAN8MSZ4_9PEZI</name>
<proteinExistence type="predicted"/>
<accession>A0AAN8MSZ4</accession>
<dbReference type="EMBL" id="JAVHNR010000011">
    <property type="protein sequence ID" value="KAK6330548.1"/>
    <property type="molecule type" value="Genomic_DNA"/>
</dbReference>
<dbReference type="Proteomes" id="UP001313282">
    <property type="component" value="Unassembled WGS sequence"/>
</dbReference>
<gene>
    <name evidence="1" type="ORF">TWF718_002748</name>
</gene>
<dbReference type="AlphaFoldDB" id="A0AAN8MSZ4"/>